<dbReference type="PROSITE" id="PS50103">
    <property type="entry name" value="ZF_C3H1"/>
    <property type="match status" value="1"/>
</dbReference>
<feature type="coiled-coil region" evidence="2">
    <location>
        <begin position="26"/>
        <end position="74"/>
    </location>
</feature>
<dbReference type="Pfam" id="PF25543">
    <property type="entry name" value="zf-CCCH_tandem"/>
    <property type="match status" value="1"/>
</dbReference>
<dbReference type="AlphaFoldDB" id="A0A2S4L0N6"/>
<proteinExistence type="predicted"/>
<dbReference type="OrthoDB" id="2270193at2759"/>
<organism evidence="5 6">
    <name type="scientific">Tolypocladium paradoxum</name>
    <dbReference type="NCBI Taxonomy" id="94208"/>
    <lineage>
        <taxon>Eukaryota</taxon>
        <taxon>Fungi</taxon>
        <taxon>Dikarya</taxon>
        <taxon>Ascomycota</taxon>
        <taxon>Pezizomycotina</taxon>
        <taxon>Sordariomycetes</taxon>
        <taxon>Hypocreomycetidae</taxon>
        <taxon>Hypocreales</taxon>
        <taxon>Ophiocordycipitaceae</taxon>
        <taxon>Tolypocladium</taxon>
    </lineage>
</organism>
<evidence type="ECO:0000256" key="1">
    <source>
        <dbReference type="PROSITE-ProRule" id="PRU00723"/>
    </source>
</evidence>
<keyword evidence="1" id="KW-0863">Zinc-finger</keyword>
<keyword evidence="1" id="KW-0479">Metal-binding</keyword>
<evidence type="ECO:0000313" key="6">
    <source>
        <dbReference type="Proteomes" id="UP000237481"/>
    </source>
</evidence>
<dbReference type="InterPro" id="IPR057654">
    <property type="entry name" value="Znf-CCCH_tandem"/>
</dbReference>
<dbReference type="GO" id="GO:0008270">
    <property type="term" value="F:zinc ion binding"/>
    <property type="evidence" value="ECO:0007669"/>
    <property type="project" value="UniProtKB-KW"/>
</dbReference>
<comment type="caution">
    <text evidence="5">The sequence shown here is derived from an EMBL/GenBank/DDBJ whole genome shotgun (WGS) entry which is preliminary data.</text>
</comment>
<keyword evidence="2" id="KW-0175">Coiled coil</keyword>
<dbReference type="InterPro" id="IPR000571">
    <property type="entry name" value="Znf_CCCH"/>
</dbReference>
<name>A0A2S4L0N6_9HYPO</name>
<sequence length="445" mass="49704">MPKRVEDLQRSWAACTAADEQKHAVIQGLFDHIEALSSELADTERELLDKRDALQQIRGRESDAIKRIKDLERQRDRHIFAAVLIDGDNMPFKDDLVKQGFHGGRKTASLLKGAVNSHLEKFVPEASKQLINVIIHVYANTKGLGKKYKEMDLLPASGTFEDFVRGFNMGDELCHYTDAGDGKECADVKVQTADQILAAMFDFYRHDVHCHKILLCAPSDNGYARLLMPHLEDTPLCARITLLRGARFASELQNLHARFHVTSFDDVFRRGTLPSFEPRAPLRMTPPATPDQGYAAVAARGTSSTTPLPTMQGPSASPATANKNGKPFIERNAQGYRLDRRIQFSSDDYKSLKPRKLCNAFHILGKCPYGGDGSCNYKHGKRLPAEKIPALRLIARSSPCPAGVWCAEPDCIYGHRCVRDGYCDRSVCWFSDEMHDTDTRVATVV</sequence>
<feature type="region of interest" description="Disordered" evidence="3">
    <location>
        <begin position="299"/>
        <end position="327"/>
    </location>
</feature>
<gene>
    <name evidence="5" type="ORF">TPAR_03845</name>
</gene>
<evidence type="ECO:0000256" key="2">
    <source>
        <dbReference type="SAM" id="Coils"/>
    </source>
</evidence>
<feature type="zinc finger region" description="C3H1-type" evidence="1">
    <location>
        <begin position="352"/>
        <end position="382"/>
    </location>
</feature>
<protein>
    <recommendedName>
        <fullName evidence="4">C3H1-type domain-containing protein</fullName>
    </recommendedName>
</protein>
<dbReference type="Proteomes" id="UP000237481">
    <property type="component" value="Unassembled WGS sequence"/>
</dbReference>
<keyword evidence="6" id="KW-1185">Reference proteome</keyword>
<dbReference type="PANTHER" id="PTHR37543:SF1">
    <property type="entry name" value="CCCH ZINC FINGER DNA BINDING PROTEIN (AFU_ORTHOLOGUE AFUA_5G12760)"/>
    <property type="match status" value="1"/>
</dbReference>
<dbReference type="PANTHER" id="PTHR37543">
    <property type="entry name" value="CCCH ZINC FINGER DNA BINDING PROTEIN (AFU_ORTHOLOGUE AFUA_5G12760)"/>
    <property type="match status" value="1"/>
</dbReference>
<evidence type="ECO:0000256" key="3">
    <source>
        <dbReference type="SAM" id="MobiDB-lite"/>
    </source>
</evidence>
<evidence type="ECO:0000259" key="4">
    <source>
        <dbReference type="PROSITE" id="PS50103"/>
    </source>
</evidence>
<feature type="domain" description="C3H1-type" evidence="4">
    <location>
        <begin position="352"/>
        <end position="382"/>
    </location>
</feature>
<reference evidence="5 6" key="1">
    <citation type="submission" date="2018-01" db="EMBL/GenBank/DDBJ databases">
        <title>Harnessing the power of phylogenomics to disentangle the directionality and signatures of interkingdom host jumping in the parasitic fungal genus Tolypocladium.</title>
        <authorList>
            <person name="Quandt C.A."/>
            <person name="Patterson W."/>
            <person name="Spatafora J.W."/>
        </authorList>
    </citation>
    <scope>NUCLEOTIDE SEQUENCE [LARGE SCALE GENOMIC DNA]</scope>
    <source>
        <strain evidence="5 6">NRBC 100945</strain>
    </source>
</reference>
<dbReference type="Pfam" id="PF25540">
    <property type="entry name" value="DUF7923"/>
    <property type="match status" value="1"/>
</dbReference>
<accession>A0A2S4L0N6</accession>
<evidence type="ECO:0000313" key="5">
    <source>
        <dbReference type="EMBL" id="POR35957.1"/>
    </source>
</evidence>
<keyword evidence="1" id="KW-0862">Zinc</keyword>
<feature type="compositionally biased region" description="Polar residues" evidence="3">
    <location>
        <begin position="301"/>
        <end position="323"/>
    </location>
</feature>
<dbReference type="InterPro" id="IPR057683">
    <property type="entry name" value="DUF7923"/>
</dbReference>
<dbReference type="EMBL" id="PKSG01000374">
    <property type="protein sequence ID" value="POR35957.1"/>
    <property type="molecule type" value="Genomic_DNA"/>
</dbReference>